<gene>
    <name evidence="2" type="ORF">PMAA_085240</name>
</gene>
<accession>B6QGE2</accession>
<organism evidence="2 3">
    <name type="scientific">Talaromyces marneffei (strain ATCC 18224 / CBS 334.59 / QM 7333)</name>
    <name type="common">Penicillium marneffei</name>
    <dbReference type="NCBI Taxonomy" id="441960"/>
    <lineage>
        <taxon>Eukaryota</taxon>
        <taxon>Fungi</taxon>
        <taxon>Dikarya</taxon>
        <taxon>Ascomycota</taxon>
        <taxon>Pezizomycotina</taxon>
        <taxon>Eurotiomycetes</taxon>
        <taxon>Eurotiomycetidae</taxon>
        <taxon>Eurotiales</taxon>
        <taxon>Trichocomaceae</taxon>
        <taxon>Talaromyces</taxon>
        <taxon>Talaromyces sect. Talaromyces</taxon>
    </lineage>
</organism>
<dbReference type="EMBL" id="DS995901">
    <property type="protein sequence ID" value="EEA24527.1"/>
    <property type="molecule type" value="Genomic_DNA"/>
</dbReference>
<protein>
    <submittedName>
        <fullName evidence="2">Uncharacterized protein</fullName>
    </submittedName>
</protein>
<reference evidence="3" key="1">
    <citation type="journal article" date="2015" name="Genome Announc.">
        <title>Genome sequence of the AIDS-associated pathogen Penicillium marneffei (ATCC18224) and its near taxonomic relative Talaromyces stipitatus (ATCC10500).</title>
        <authorList>
            <person name="Nierman W.C."/>
            <person name="Fedorova-Abrams N.D."/>
            <person name="Andrianopoulos A."/>
        </authorList>
    </citation>
    <scope>NUCLEOTIDE SEQUENCE [LARGE SCALE GENOMIC DNA]</scope>
    <source>
        <strain evidence="3">ATCC 18224 / CBS 334.59 / QM 7333</strain>
    </source>
</reference>
<evidence type="ECO:0000256" key="1">
    <source>
        <dbReference type="SAM" id="MobiDB-lite"/>
    </source>
</evidence>
<dbReference type="AlphaFoldDB" id="B6QGE2"/>
<keyword evidence="3" id="KW-1185">Reference proteome</keyword>
<feature type="region of interest" description="Disordered" evidence="1">
    <location>
        <begin position="1"/>
        <end position="32"/>
    </location>
</feature>
<dbReference type="HOGENOM" id="CLU_2427737_0_0_1"/>
<evidence type="ECO:0000313" key="2">
    <source>
        <dbReference type="EMBL" id="EEA24527.1"/>
    </source>
</evidence>
<evidence type="ECO:0000313" key="3">
    <source>
        <dbReference type="Proteomes" id="UP000001294"/>
    </source>
</evidence>
<dbReference type="Proteomes" id="UP000001294">
    <property type="component" value="Unassembled WGS sequence"/>
</dbReference>
<proteinExistence type="predicted"/>
<sequence length="91" mass="9407">MAADVPKTAFQSSTSECFGNGSGKTGRARAPAPSLIQRAAGPASTFSPTPQGAALRPVPQPAPILQVTKARMQRNTDLVALVQRLIFGFGA</sequence>
<name>B6QGE2_TALMQ</name>
<dbReference type="VEuPathDB" id="FungiDB:PMAA_085240"/>